<comment type="subcellular location">
    <subcellularLocation>
        <location evidence="1">Cell outer membrane</location>
    </subcellularLocation>
</comment>
<dbReference type="InterPro" id="IPR051906">
    <property type="entry name" value="TolC-like"/>
</dbReference>
<name>A0A0S4XLB3_9BACT</name>
<evidence type="ECO:0000256" key="2">
    <source>
        <dbReference type="ARBA" id="ARBA00007613"/>
    </source>
</evidence>
<keyword evidence="7" id="KW-0998">Cell outer membrane</keyword>
<evidence type="ECO:0000256" key="1">
    <source>
        <dbReference type="ARBA" id="ARBA00004442"/>
    </source>
</evidence>
<dbReference type="GO" id="GO:0015288">
    <property type="term" value="F:porin activity"/>
    <property type="evidence" value="ECO:0007669"/>
    <property type="project" value="TreeGrafter"/>
</dbReference>
<gene>
    <name evidence="8" type="ORF">BN3087_180027</name>
</gene>
<dbReference type="PANTHER" id="PTHR30026">
    <property type="entry name" value="OUTER MEMBRANE PROTEIN TOLC"/>
    <property type="match status" value="1"/>
</dbReference>
<evidence type="ECO:0000256" key="3">
    <source>
        <dbReference type="ARBA" id="ARBA00022448"/>
    </source>
</evidence>
<dbReference type="Pfam" id="PF02321">
    <property type="entry name" value="OEP"/>
    <property type="match status" value="2"/>
</dbReference>
<dbReference type="GO" id="GO:1990281">
    <property type="term" value="C:efflux pump complex"/>
    <property type="evidence" value="ECO:0007669"/>
    <property type="project" value="TreeGrafter"/>
</dbReference>
<evidence type="ECO:0000256" key="4">
    <source>
        <dbReference type="ARBA" id="ARBA00022452"/>
    </source>
</evidence>
<reference evidence="8" key="1">
    <citation type="submission" date="2015-11" db="EMBL/GenBank/DDBJ databases">
        <authorList>
            <person name="Zhang Y."/>
            <person name="Guo Z."/>
        </authorList>
    </citation>
    <scope>NUCLEOTIDE SEQUENCE</scope>
    <source>
        <strain evidence="8">BN30871</strain>
    </source>
</reference>
<comment type="similarity">
    <text evidence="2">Belongs to the outer membrane factor (OMF) (TC 1.B.17) family.</text>
</comment>
<keyword evidence="6" id="KW-0472">Membrane</keyword>
<keyword evidence="3" id="KW-0813">Transport</keyword>
<keyword evidence="4" id="KW-1134">Transmembrane beta strand</keyword>
<organism evidence="8">
    <name type="scientific">Sulfurovum sp. enrichment culture clone C5</name>
    <dbReference type="NCBI Taxonomy" id="497650"/>
    <lineage>
        <taxon>Bacteria</taxon>
        <taxon>Pseudomonadati</taxon>
        <taxon>Campylobacterota</taxon>
        <taxon>Epsilonproteobacteria</taxon>
        <taxon>Campylobacterales</taxon>
        <taxon>Sulfurovaceae</taxon>
        <taxon>Sulfurovum</taxon>
        <taxon>environmental samples</taxon>
    </lineage>
</organism>
<dbReference type="SUPFAM" id="SSF56954">
    <property type="entry name" value="Outer membrane efflux proteins (OEP)"/>
    <property type="match status" value="1"/>
</dbReference>
<dbReference type="Gene3D" id="1.20.1600.10">
    <property type="entry name" value="Outer membrane efflux proteins (OEP)"/>
    <property type="match status" value="1"/>
</dbReference>
<evidence type="ECO:0000256" key="6">
    <source>
        <dbReference type="ARBA" id="ARBA00023136"/>
    </source>
</evidence>
<dbReference type="PANTHER" id="PTHR30026:SF20">
    <property type="entry name" value="OUTER MEMBRANE PROTEIN TOLC"/>
    <property type="match status" value="1"/>
</dbReference>
<dbReference type="InterPro" id="IPR003423">
    <property type="entry name" value="OMP_efflux"/>
</dbReference>
<accession>A0A0S4XLB3</accession>
<keyword evidence="5" id="KW-0812">Transmembrane</keyword>
<dbReference type="GO" id="GO:0015562">
    <property type="term" value="F:efflux transmembrane transporter activity"/>
    <property type="evidence" value="ECO:0007669"/>
    <property type="project" value="InterPro"/>
</dbReference>
<proteinExistence type="inferred from homology"/>
<protein>
    <submittedName>
        <fullName evidence="8">Putative Outer membrane efflux protein</fullName>
    </submittedName>
</protein>
<dbReference type="GO" id="GO:0009279">
    <property type="term" value="C:cell outer membrane"/>
    <property type="evidence" value="ECO:0007669"/>
    <property type="project" value="UniProtKB-SubCell"/>
</dbReference>
<evidence type="ECO:0000256" key="7">
    <source>
        <dbReference type="ARBA" id="ARBA00023237"/>
    </source>
</evidence>
<dbReference type="EMBL" id="FAXN01000016">
    <property type="protein sequence ID" value="CUV65124.1"/>
    <property type="molecule type" value="Genomic_DNA"/>
</dbReference>
<dbReference type="AlphaFoldDB" id="A0A0S4XLB3"/>
<evidence type="ECO:0000256" key="5">
    <source>
        <dbReference type="ARBA" id="ARBA00022692"/>
    </source>
</evidence>
<sequence length="417" mass="47456">MKINKKILFFYGLINVCFASEVGLDDLVNGIAQNNQILKSYNYQALAKEKELESQKRSFFPTIDVGGTYVYNNRYNAFTPEESKNIYGVASLDLYDGGKKSALLKSKTFDYKASLYEKDAFSKNTILDIIQRYFLIQKLQSNLVVLQMKSNELQYQIKRATSFVKAGLMTQDDVDKFQASSDENDYNIENTMLAIDEQKEQIQTQTGIEFNYFRESSLVEPDTNIQIDDDEQTKILDAKAKSIKEIGNSVGSAYIPQIKIQDTYYKYFYDDDTIASSSGFLVNDKNVLTLSATWRIFDAGQISKQKEAYTLQSLALQEQKLNSIKTQKSSFELAKKRLKTTLAQIKSATSAVKSAESTYEIVTQKYEAGLADNVAYLDALNAKSSAMSRYKTALYDYEIAKSLFYYYAGKNPKEFIR</sequence>
<evidence type="ECO:0000313" key="8">
    <source>
        <dbReference type="EMBL" id="CUV65124.1"/>
    </source>
</evidence>